<dbReference type="SUPFAM" id="SSF52058">
    <property type="entry name" value="L domain-like"/>
    <property type="match status" value="1"/>
</dbReference>
<proteinExistence type="predicted"/>
<evidence type="ECO:0000313" key="3">
    <source>
        <dbReference type="EMBL" id="CAD8343220.1"/>
    </source>
</evidence>
<dbReference type="InterPro" id="IPR032675">
    <property type="entry name" value="LRR_dom_sf"/>
</dbReference>
<dbReference type="InterPro" id="IPR050647">
    <property type="entry name" value="Plant_LRR-RLKs"/>
</dbReference>
<accession>A0A7S0F7F1</accession>
<dbReference type="EMBL" id="HBEF01024790">
    <property type="protein sequence ID" value="CAD8343220.1"/>
    <property type="molecule type" value="Transcribed_RNA"/>
</dbReference>
<sequence>MPICEVFPCNKHSVSMAIYIPVRQSHWTLHPASHMPSCTLLLFARGFPFMLFLKSLTVLFVENSDITGKIPTEIGKLEVLKTLAFAFNTQLSGTFPTELHTLPSINELYLTNTGITGTVDPLVCDISKNNNVPKIGGEYLADCLQGTPKVTCTCCDMCCGATKCCDYVGDDGCFPLTEYWDD</sequence>
<keyword evidence="2" id="KW-0677">Repeat</keyword>
<dbReference type="PANTHER" id="PTHR48056">
    <property type="entry name" value="LRR RECEPTOR-LIKE SERINE/THREONINE-PROTEIN KINASE-RELATED"/>
    <property type="match status" value="1"/>
</dbReference>
<evidence type="ECO:0008006" key="4">
    <source>
        <dbReference type="Google" id="ProtNLM"/>
    </source>
</evidence>
<dbReference type="AlphaFoldDB" id="A0A7S0F7F1"/>
<keyword evidence="1" id="KW-0433">Leucine-rich repeat</keyword>
<evidence type="ECO:0000256" key="1">
    <source>
        <dbReference type="ARBA" id="ARBA00022614"/>
    </source>
</evidence>
<evidence type="ECO:0000256" key="2">
    <source>
        <dbReference type="ARBA" id="ARBA00022737"/>
    </source>
</evidence>
<dbReference type="PANTHER" id="PTHR48056:SF29">
    <property type="entry name" value="RECEPTOR-LIKE PROTEIN KINASE HSL1"/>
    <property type="match status" value="1"/>
</dbReference>
<gene>
    <name evidence="3" type="ORF">CAUS1442_LOCUS15355</name>
</gene>
<name>A0A7S0F7F1_9STRA</name>
<dbReference type="Gene3D" id="3.80.10.10">
    <property type="entry name" value="Ribonuclease Inhibitor"/>
    <property type="match status" value="1"/>
</dbReference>
<reference evidence="3" key="1">
    <citation type="submission" date="2021-01" db="EMBL/GenBank/DDBJ databases">
        <authorList>
            <person name="Corre E."/>
            <person name="Pelletier E."/>
            <person name="Niang G."/>
            <person name="Scheremetjew M."/>
            <person name="Finn R."/>
            <person name="Kale V."/>
            <person name="Holt S."/>
            <person name="Cochrane G."/>
            <person name="Meng A."/>
            <person name="Brown T."/>
            <person name="Cohen L."/>
        </authorList>
    </citation>
    <scope>NUCLEOTIDE SEQUENCE</scope>
    <source>
        <strain evidence="3">CCMP3328</strain>
    </source>
</reference>
<dbReference type="GO" id="GO:0033612">
    <property type="term" value="F:receptor serine/threonine kinase binding"/>
    <property type="evidence" value="ECO:0007669"/>
    <property type="project" value="TreeGrafter"/>
</dbReference>
<protein>
    <recommendedName>
        <fullName evidence="4">LNR domain-containing protein</fullName>
    </recommendedName>
</protein>
<organism evidence="3">
    <name type="scientific">Craspedostauros australis</name>
    <dbReference type="NCBI Taxonomy" id="1486917"/>
    <lineage>
        <taxon>Eukaryota</taxon>
        <taxon>Sar</taxon>
        <taxon>Stramenopiles</taxon>
        <taxon>Ochrophyta</taxon>
        <taxon>Bacillariophyta</taxon>
        <taxon>Bacillariophyceae</taxon>
        <taxon>Bacillariophycidae</taxon>
        <taxon>Naviculales</taxon>
        <taxon>Naviculaceae</taxon>
        <taxon>Craspedostauros</taxon>
    </lineage>
</organism>